<reference evidence="1 2" key="1">
    <citation type="journal article" date="2021" name="Hortic Res">
        <title>High-quality reference genome and annotation aids understanding of berry development for evergreen blueberry (Vaccinium darrowii).</title>
        <authorList>
            <person name="Yu J."/>
            <person name="Hulse-Kemp A.M."/>
            <person name="Babiker E."/>
            <person name="Staton M."/>
        </authorList>
    </citation>
    <scope>NUCLEOTIDE SEQUENCE [LARGE SCALE GENOMIC DNA]</scope>
    <source>
        <strain evidence="2">cv. NJ 8807/NJ 8810</strain>
        <tissue evidence="1">Young leaf</tissue>
    </source>
</reference>
<name>A0ACB7ZEK2_9ERIC</name>
<dbReference type="EMBL" id="CM037162">
    <property type="protein sequence ID" value="KAH7864193.1"/>
    <property type="molecule type" value="Genomic_DNA"/>
</dbReference>
<dbReference type="Proteomes" id="UP000828048">
    <property type="component" value="Chromosome 12"/>
</dbReference>
<evidence type="ECO:0000313" key="2">
    <source>
        <dbReference type="Proteomes" id="UP000828048"/>
    </source>
</evidence>
<evidence type="ECO:0000313" key="1">
    <source>
        <dbReference type="EMBL" id="KAH7864193.1"/>
    </source>
</evidence>
<accession>A0ACB7ZEK2</accession>
<comment type="caution">
    <text evidence="1">The sequence shown here is derived from an EMBL/GenBank/DDBJ whole genome shotgun (WGS) entry which is preliminary data.</text>
</comment>
<sequence>MEEEANDLIVSSEPEDSKDDVVSCKGNSLSSCDSLMGESREAIDSFEDVAAERQLEMLMNSTDIYPMVDNVLAHEVSDSPNTESRFITSSISLPRPVMMDRSEGLCAKGEKSLSVDKSNGHEMVLGANSDDSCTIDKAVSGGSNCDDWDLVSIIIPPEELFHNSNYGRWALSMEPKKGSEKEGKGKNLRWSKPMNSLLLEILADEATKGNKPSNTFRPVPFARFAKEITRKYEVECQSKHVENRLKTIESTWKIISDLRYMKSGFGWDGNMWRESV</sequence>
<keyword evidence="2" id="KW-1185">Reference proteome</keyword>
<proteinExistence type="predicted"/>
<gene>
    <name evidence="1" type="ORF">Vadar_026877</name>
</gene>
<organism evidence="1 2">
    <name type="scientific">Vaccinium darrowii</name>
    <dbReference type="NCBI Taxonomy" id="229202"/>
    <lineage>
        <taxon>Eukaryota</taxon>
        <taxon>Viridiplantae</taxon>
        <taxon>Streptophyta</taxon>
        <taxon>Embryophyta</taxon>
        <taxon>Tracheophyta</taxon>
        <taxon>Spermatophyta</taxon>
        <taxon>Magnoliopsida</taxon>
        <taxon>eudicotyledons</taxon>
        <taxon>Gunneridae</taxon>
        <taxon>Pentapetalae</taxon>
        <taxon>asterids</taxon>
        <taxon>Ericales</taxon>
        <taxon>Ericaceae</taxon>
        <taxon>Vaccinioideae</taxon>
        <taxon>Vaccinieae</taxon>
        <taxon>Vaccinium</taxon>
    </lineage>
</organism>
<protein>
    <submittedName>
        <fullName evidence="1">Uncharacterized protein</fullName>
    </submittedName>
</protein>